<reference evidence="1" key="1">
    <citation type="submission" date="2024-03" db="EMBL/GenBank/DDBJ databases">
        <authorList>
            <consortium name="ELIXIR-Norway"/>
            <consortium name="Elixir Norway"/>
        </authorList>
    </citation>
    <scope>NUCLEOTIDE SEQUENCE</scope>
</reference>
<proteinExistence type="predicted"/>
<accession>A0ABP1ADN4</accession>
<name>A0ABP1ADN4_9BRYO</name>
<dbReference type="Proteomes" id="UP001497522">
    <property type="component" value="Chromosome 11"/>
</dbReference>
<gene>
    <name evidence="1" type="ORF">CSSPJE1EN2_LOCUS3575</name>
</gene>
<evidence type="ECO:0000313" key="1">
    <source>
        <dbReference type="EMBL" id="CAK9860580.1"/>
    </source>
</evidence>
<protein>
    <submittedName>
        <fullName evidence="1">Uncharacterized protein</fullName>
    </submittedName>
</protein>
<organism evidence="1 2">
    <name type="scientific">Sphagnum jensenii</name>
    <dbReference type="NCBI Taxonomy" id="128206"/>
    <lineage>
        <taxon>Eukaryota</taxon>
        <taxon>Viridiplantae</taxon>
        <taxon>Streptophyta</taxon>
        <taxon>Embryophyta</taxon>
        <taxon>Bryophyta</taxon>
        <taxon>Sphagnophytina</taxon>
        <taxon>Sphagnopsida</taxon>
        <taxon>Sphagnales</taxon>
        <taxon>Sphagnaceae</taxon>
        <taxon>Sphagnum</taxon>
    </lineage>
</organism>
<keyword evidence="2" id="KW-1185">Reference proteome</keyword>
<sequence>MKVNQPIPSTAELHVHCEIQQLAARNHCTVAILEAELQTFQVERLLYVVSAANPICHSLGSHQTDPVSRISKELKRYCSSHSGYSVAVVWLMLISSLRANLGAHYQAFSYRDVSVAPPSFLPVDSLNNCTKRLQNLATIEEDLDSCSSRSSSPRLSWLCCVVFEN</sequence>
<dbReference type="EMBL" id="OZ023712">
    <property type="protein sequence ID" value="CAK9860580.1"/>
    <property type="molecule type" value="Genomic_DNA"/>
</dbReference>
<evidence type="ECO:0000313" key="2">
    <source>
        <dbReference type="Proteomes" id="UP001497522"/>
    </source>
</evidence>